<feature type="domain" description="Chemokine interleukin-8-like" evidence="5">
    <location>
        <begin position="15"/>
        <end position="73"/>
    </location>
</feature>
<dbReference type="InterPro" id="IPR001089">
    <property type="entry name" value="Chemokine_CXC"/>
</dbReference>
<dbReference type="SUPFAM" id="SSF54117">
    <property type="entry name" value="Interleukin 8-like chemokines"/>
    <property type="match status" value="1"/>
</dbReference>
<reference evidence="6" key="1">
    <citation type="submission" date="2021-06" db="EMBL/GenBank/DDBJ databases">
        <authorList>
            <consortium name="Wellcome Sanger Institute Data Sharing"/>
        </authorList>
    </citation>
    <scope>NUCLEOTIDE SEQUENCE [LARGE SCALE GENOMIC DNA]</scope>
</reference>
<evidence type="ECO:0000256" key="3">
    <source>
        <dbReference type="ARBA" id="ARBA00023157"/>
    </source>
</evidence>
<evidence type="ECO:0000256" key="4">
    <source>
        <dbReference type="RuleBase" id="RU361149"/>
    </source>
</evidence>
<keyword evidence="3" id="KW-1015">Disulfide bond</keyword>
<evidence type="ECO:0000256" key="1">
    <source>
        <dbReference type="ARBA" id="ARBA00010665"/>
    </source>
</evidence>
<dbReference type="Proteomes" id="UP000694620">
    <property type="component" value="Chromosome 11"/>
</dbReference>
<sequence length="75" mass="8536">VSSVSIYILYNITHRSRCLCIDVSDKLVAPKEIKAIEILPPSSTCDNVEMIVRLKNGNSYCLDPKFKRLILKLKK</sequence>
<dbReference type="Ensembl" id="ENSECRT00000028594.1">
    <property type="protein sequence ID" value="ENSECRP00000028008.1"/>
    <property type="gene ID" value="ENSECRG00000018945.1"/>
</dbReference>
<reference evidence="6" key="2">
    <citation type="submission" date="2025-08" db="UniProtKB">
        <authorList>
            <consortium name="Ensembl"/>
        </authorList>
    </citation>
    <scope>IDENTIFICATION</scope>
</reference>
<keyword evidence="4" id="KW-0964">Secreted</keyword>
<name>A0A8C4T8U2_ERPCA</name>
<dbReference type="GO" id="GO:0008009">
    <property type="term" value="F:chemokine activity"/>
    <property type="evidence" value="ECO:0007669"/>
    <property type="project" value="InterPro"/>
</dbReference>
<dbReference type="Gene3D" id="2.40.50.40">
    <property type="match status" value="1"/>
</dbReference>
<dbReference type="SMART" id="SM00199">
    <property type="entry name" value="SCY"/>
    <property type="match status" value="1"/>
</dbReference>
<dbReference type="PROSITE" id="PS00471">
    <property type="entry name" value="SMALL_CYTOKINES_CXC"/>
    <property type="match status" value="1"/>
</dbReference>
<dbReference type="InterPro" id="IPR001811">
    <property type="entry name" value="Chemokine_IL8-like_dom"/>
</dbReference>
<evidence type="ECO:0000313" key="7">
    <source>
        <dbReference type="Proteomes" id="UP000694620"/>
    </source>
</evidence>
<dbReference type="GeneTree" id="ENSGT00990000206303"/>
<dbReference type="PRINTS" id="PR00437">
    <property type="entry name" value="SMALLCYTKCXC"/>
</dbReference>
<organism evidence="6 7">
    <name type="scientific">Erpetoichthys calabaricus</name>
    <name type="common">Rope fish</name>
    <name type="synonym">Calamoichthys calabaricus</name>
    <dbReference type="NCBI Taxonomy" id="27687"/>
    <lineage>
        <taxon>Eukaryota</taxon>
        <taxon>Metazoa</taxon>
        <taxon>Chordata</taxon>
        <taxon>Craniata</taxon>
        <taxon>Vertebrata</taxon>
        <taxon>Euteleostomi</taxon>
        <taxon>Actinopterygii</taxon>
        <taxon>Polypteriformes</taxon>
        <taxon>Polypteridae</taxon>
        <taxon>Erpetoichthys</taxon>
    </lineage>
</organism>
<comment type="similarity">
    <text evidence="1 4">Belongs to the intercrine alpha (chemokine CxC) family.</text>
</comment>
<dbReference type="GO" id="GO:0005615">
    <property type="term" value="C:extracellular space"/>
    <property type="evidence" value="ECO:0007669"/>
    <property type="project" value="UniProtKB-UniRule"/>
</dbReference>
<dbReference type="AlphaFoldDB" id="A0A8C4T8U2"/>
<keyword evidence="7" id="KW-1185">Reference proteome</keyword>
<dbReference type="InterPro" id="IPR018048">
    <property type="entry name" value="Chemokine_CXC_CS"/>
</dbReference>
<evidence type="ECO:0000256" key="2">
    <source>
        <dbReference type="ARBA" id="ARBA00022514"/>
    </source>
</evidence>
<reference evidence="6" key="3">
    <citation type="submission" date="2025-09" db="UniProtKB">
        <authorList>
            <consortium name="Ensembl"/>
        </authorList>
    </citation>
    <scope>IDENTIFICATION</scope>
</reference>
<evidence type="ECO:0000259" key="5">
    <source>
        <dbReference type="SMART" id="SM00199"/>
    </source>
</evidence>
<protein>
    <recommendedName>
        <fullName evidence="4">C-X-C motif chemokine</fullName>
    </recommendedName>
</protein>
<evidence type="ECO:0000313" key="6">
    <source>
        <dbReference type="Ensembl" id="ENSECRP00000028008.1"/>
    </source>
</evidence>
<accession>A0A8C4T8U2</accession>
<dbReference type="Pfam" id="PF00048">
    <property type="entry name" value="IL8"/>
    <property type="match status" value="1"/>
</dbReference>
<dbReference type="CDD" id="cd00273">
    <property type="entry name" value="Chemokine_CXC"/>
    <property type="match status" value="1"/>
</dbReference>
<keyword evidence="2 4" id="KW-0202">Cytokine</keyword>
<keyword evidence="4" id="KW-0145">Chemotaxis</keyword>
<dbReference type="InterPro" id="IPR036048">
    <property type="entry name" value="Interleukin_8-like_sf"/>
</dbReference>
<dbReference type="GO" id="GO:0006955">
    <property type="term" value="P:immune response"/>
    <property type="evidence" value="ECO:0007669"/>
    <property type="project" value="InterPro"/>
</dbReference>
<dbReference type="InterPro" id="IPR033899">
    <property type="entry name" value="CXC_Chemokine_domain"/>
</dbReference>
<comment type="subcellular location">
    <subcellularLocation>
        <location evidence="4">Secreted</location>
    </subcellularLocation>
</comment>
<proteinExistence type="inferred from homology"/>
<gene>
    <name evidence="6" type="primary">LOC114660015</name>
</gene>
<dbReference type="GO" id="GO:0006952">
    <property type="term" value="P:defense response"/>
    <property type="evidence" value="ECO:0007669"/>
    <property type="project" value="InterPro"/>
</dbReference>